<evidence type="ECO:0000313" key="1">
    <source>
        <dbReference type="EMBL" id="CAG8824325.1"/>
    </source>
</evidence>
<protein>
    <submittedName>
        <fullName evidence="1">1426_t:CDS:1</fullName>
    </submittedName>
</protein>
<gene>
    <name evidence="1" type="ORF">GMARGA_LOCUS28552</name>
</gene>
<evidence type="ECO:0000313" key="2">
    <source>
        <dbReference type="Proteomes" id="UP000789901"/>
    </source>
</evidence>
<comment type="caution">
    <text evidence="1">The sequence shown here is derived from an EMBL/GenBank/DDBJ whole genome shotgun (WGS) entry which is preliminary data.</text>
</comment>
<dbReference type="Proteomes" id="UP000789901">
    <property type="component" value="Unassembled WGS sequence"/>
</dbReference>
<proteinExistence type="predicted"/>
<reference evidence="1 2" key="1">
    <citation type="submission" date="2021-06" db="EMBL/GenBank/DDBJ databases">
        <authorList>
            <person name="Kallberg Y."/>
            <person name="Tangrot J."/>
            <person name="Rosling A."/>
        </authorList>
    </citation>
    <scope>NUCLEOTIDE SEQUENCE [LARGE SCALE GENOMIC DNA]</scope>
    <source>
        <strain evidence="1 2">120-4 pot B 10/14</strain>
    </source>
</reference>
<accession>A0ABN7WA91</accession>
<keyword evidence="2" id="KW-1185">Reference proteome</keyword>
<dbReference type="EMBL" id="CAJVQB010036693">
    <property type="protein sequence ID" value="CAG8824325.1"/>
    <property type="molecule type" value="Genomic_DNA"/>
</dbReference>
<organism evidence="1 2">
    <name type="scientific">Gigaspora margarita</name>
    <dbReference type="NCBI Taxonomy" id="4874"/>
    <lineage>
        <taxon>Eukaryota</taxon>
        <taxon>Fungi</taxon>
        <taxon>Fungi incertae sedis</taxon>
        <taxon>Mucoromycota</taxon>
        <taxon>Glomeromycotina</taxon>
        <taxon>Glomeromycetes</taxon>
        <taxon>Diversisporales</taxon>
        <taxon>Gigasporaceae</taxon>
        <taxon>Gigaspora</taxon>
    </lineage>
</organism>
<name>A0ABN7WA91_GIGMA</name>
<sequence length="143" mass="16586">MPFDNLRNFENINPKTFWLQFTVKIFAIVPHAVAVEHLFSSLGLTKTKLHNKISSTSMGMLGILYHDLHQRLPESSEKKTKAMNQVSLLNNTNITDLSVDLFFEEEEELFDMKELKSEIEAVDTEMNNDNLVIKKFFDLEAYE</sequence>